<comment type="similarity">
    <text evidence="1">Belongs to the QNG1 protein family.</text>
</comment>
<keyword evidence="1" id="KW-0378">Hydrolase</keyword>
<evidence type="ECO:0000256" key="1">
    <source>
        <dbReference type="RuleBase" id="RU365002"/>
    </source>
</evidence>
<name>A0A4S4LSS0_9AGAM</name>
<proteinExistence type="inferred from homology"/>
<gene>
    <name evidence="2" type="ORF">EW146_g4997</name>
</gene>
<sequence length="405" mass="44437">MAPPSPPLPSSGEFLKSIRESSRSLRKAQNVTIAPSSIRRLLVSPAFTKTYHRIASTSHGLALPLNFSSPLAELNLLSILSLLNIASGYRIPLHQQTGRGAWDSIRAFVFGLYLTSSAGAEGDLMSARGMKDIGDTKVAELLGVNLHVERPHESIPGVTVGELGGPGWELVQLLKGLLNETGDILVNNGYKDLGAFVLEALKESERAGKEKGDDAMVEVILERLVRAIPGFQDMGMVGNQPVYCFKKALFLINGIAIRFGHLSPPPFPVPRTASIPVFTDNVLPSILIHLGVIDLSSAACHHFFGPAPEIAADDERDDNQKEVPKEGPVLTTEQAYILRAAAIDACELIVEYARAMDVDELKEQGLEWLRDITLPDLDNWIWAVAKDRLDYRKLERFVLRNTVFF</sequence>
<dbReference type="PANTHER" id="PTHR21314:SF1">
    <property type="entry name" value="QUEUOSINE SALVAGE PROTEIN"/>
    <property type="match status" value="1"/>
</dbReference>
<dbReference type="EC" id="3.2.2.-" evidence="1"/>
<comment type="catalytic activity">
    <reaction evidence="1">
        <text>queuosine 5'-phosphate + H2O = queuine + D-ribose 5-phosphate</text>
        <dbReference type="Rhea" id="RHEA:75387"/>
        <dbReference type="ChEBI" id="CHEBI:15377"/>
        <dbReference type="ChEBI" id="CHEBI:17433"/>
        <dbReference type="ChEBI" id="CHEBI:78346"/>
        <dbReference type="ChEBI" id="CHEBI:194371"/>
    </reaction>
    <physiologicalReaction direction="left-to-right" evidence="1">
        <dbReference type="Rhea" id="RHEA:75388"/>
    </physiologicalReaction>
</comment>
<comment type="caution">
    <text evidence="2">The sequence shown here is derived from an EMBL/GenBank/DDBJ whole genome shotgun (WGS) entry which is preliminary data.</text>
</comment>
<dbReference type="PANTHER" id="PTHR21314">
    <property type="entry name" value="QUEUOSINE 5'-PHOSPHATE N-GLYCOSYLASE_HYDROLASE-RELATED"/>
    <property type="match status" value="1"/>
</dbReference>
<protein>
    <recommendedName>
        <fullName evidence="1">Queuosine 5'-phosphate N-glycosylase/hydrolase</fullName>
        <ecNumber evidence="1">3.2.2.-</ecNumber>
    </recommendedName>
    <alternativeName>
        <fullName evidence="1">Queuosine-nucleotide N-glycosylase/hydrolase</fullName>
    </alternativeName>
</protein>
<organism evidence="2 3">
    <name type="scientific">Bondarzewia mesenterica</name>
    <dbReference type="NCBI Taxonomy" id="1095465"/>
    <lineage>
        <taxon>Eukaryota</taxon>
        <taxon>Fungi</taxon>
        <taxon>Dikarya</taxon>
        <taxon>Basidiomycota</taxon>
        <taxon>Agaricomycotina</taxon>
        <taxon>Agaricomycetes</taxon>
        <taxon>Russulales</taxon>
        <taxon>Bondarzewiaceae</taxon>
        <taxon>Bondarzewia</taxon>
    </lineage>
</organism>
<keyword evidence="3" id="KW-1185">Reference proteome</keyword>
<evidence type="ECO:0000313" key="2">
    <source>
        <dbReference type="EMBL" id="THH15472.1"/>
    </source>
</evidence>
<dbReference type="Proteomes" id="UP000310158">
    <property type="component" value="Unassembled WGS sequence"/>
</dbReference>
<dbReference type="InterPro" id="IPR019438">
    <property type="entry name" value="Q_salvage"/>
</dbReference>
<dbReference type="GO" id="GO:0016787">
    <property type="term" value="F:hydrolase activity"/>
    <property type="evidence" value="ECO:0007669"/>
    <property type="project" value="UniProtKB-KW"/>
</dbReference>
<comment type="function">
    <text evidence="1">Catalyzes the hydrolysis of queuosine 5'-phosphate, releasing the nucleobase queuine (q). Is required for salvage of queuine from exogenous queuosine (Q) that is imported and then converted to queuosine 5'-phosphate intracellularly.</text>
</comment>
<accession>A0A4S4LSS0</accession>
<dbReference type="OrthoDB" id="416777at2759"/>
<evidence type="ECO:0000313" key="3">
    <source>
        <dbReference type="Proteomes" id="UP000310158"/>
    </source>
</evidence>
<dbReference type="GO" id="GO:0006400">
    <property type="term" value="P:tRNA modification"/>
    <property type="evidence" value="ECO:0007669"/>
    <property type="project" value="TreeGrafter"/>
</dbReference>
<dbReference type="AlphaFoldDB" id="A0A4S4LSS0"/>
<reference evidence="2 3" key="1">
    <citation type="submission" date="2019-02" db="EMBL/GenBank/DDBJ databases">
        <title>Genome sequencing of the rare red list fungi Bondarzewia mesenterica.</title>
        <authorList>
            <person name="Buettner E."/>
            <person name="Kellner H."/>
        </authorList>
    </citation>
    <scope>NUCLEOTIDE SEQUENCE [LARGE SCALE GENOMIC DNA]</scope>
    <source>
        <strain evidence="2 3">DSM 108281</strain>
    </source>
</reference>
<dbReference type="EMBL" id="SGPL01000208">
    <property type="protein sequence ID" value="THH15472.1"/>
    <property type="molecule type" value="Genomic_DNA"/>
</dbReference>